<dbReference type="EC" id="3.2.1.22" evidence="5 12"/>
<evidence type="ECO:0000313" key="15">
    <source>
        <dbReference type="EMBL" id="KAL3425744.1"/>
    </source>
</evidence>
<comment type="similarity">
    <text evidence="4 12">Belongs to the glycosyl hydrolase 27 family.</text>
</comment>
<dbReference type="PANTHER" id="PTHR11452:SF75">
    <property type="entry name" value="ALPHA-GALACTOSIDASE MEL1"/>
    <property type="match status" value="1"/>
</dbReference>
<sequence>MHSSLSSSPSASRSTLALWTAIAGLVGSGTAASYNGLAVTPQMGWDNWNAFGCDVSEELLKQHAELIVDYGLKDLGYQYVVLDDCWSVGRNTSHNDSLIADPEKFPRGMAAVAEDIHSLGLKFGMYSDAGKYTCGGYAGSLGYETIDAQTFADWGVDYLKYDNCYNEGQAGNQLISRNRYKVMSDALNATGRPILYSLCNWGEDSPWNFASTLANSWRITGDITDAWDKIDARCPCDGIDAFNCALPGFHCSVANIANKASFVVSKAQPGGWNDLDMLEVGNGAMTDAEYVAHFSLWAAVKSPLIMGNDIRKISPADLAILSNAAVIAVNQDPLGNSAARRYIHPAAGSDFTAQVWSGNLKSTTGGDYNDMVILLVNGESTPQVINATLVDIFSDSGLAGTAKQVSMAWEVRDLWANRMSNEEAQAIISVSNMTGNATTGFNATRVGYGRYNATRLSYEDGLKDADELLLGNVTSTVQPSGTVSATVAPHGAAMYRLRAVQTGSKKRDEL</sequence>
<dbReference type="CDD" id="cd14792">
    <property type="entry name" value="GH27"/>
    <property type="match status" value="1"/>
</dbReference>
<comment type="subcellular location">
    <subcellularLocation>
        <location evidence="3">Secreted</location>
    </subcellularLocation>
</comment>
<evidence type="ECO:0000256" key="10">
    <source>
        <dbReference type="ARBA" id="ARBA00023180"/>
    </source>
</evidence>
<dbReference type="InterPro" id="IPR041233">
    <property type="entry name" value="Melibiase_C"/>
</dbReference>
<dbReference type="InterPro" id="IPR002241">
    <property type="entry name" value="Glyco_hydro_27"/>
</dbReference>
<dbReference type="Gene3D" id="3.20.20.70">
    <property type="entry name" value="Aldolase class I"/>
    <property type="match status" value="1"/>
</dbReference>
<dbReference type="Gene3D" id="2.60.40.1180">
    <property type="entry name" value="Golgi alpha-mannosidase II"/>
    <property type="match status" value="1"/>
</dbReference>
<evidence type="ECO:0000256" key="11">
    <source>
        <dbReference type="ARBA" id="ARBA00023295"/>
    </source>
</evidence>
<evidence type="ECO:0000256" key="3">
    <source>
        <dbReference type="ARBA" id="ARBA00004613"/>
    </source>
</evidence>
<comment type="catalytic activity">
    <reaction evidence="1 12">
        <text>Hydrolysis of terminal, non-reducing alpha-D-galactose residues in alpha-D-galactosides, including galactose oligosaccharides, galactomannans and galactolipids.</text>
        <dbReference type="EC" id="3.2.1.22"/>
    </reaction>
</comment>
<evidence type="ECO:0000256" key="1">
    <source>
        <dbReference type="ARBA" id="ARBA00001255"/>
    </source>
</evidence>
<proteinExistence type="inferred from homology"/>
<organism evidence="15 16">
    <name type="scientific">Phlyctema vagabunda</name>
    <dbReference type="NCBI Taxonomy" id="108571"/>
    <lineage>
        <taxon>Eukaryota</taxon>
        <taxon>Fungi</taxon>
        <taxon>Dikarya</taxon>
        <taxon>Ascomycota</taxon>
        <taxon>Pezizomycotina</taxon>
        <taxon>Leotiomycetes</taxon>
        <taxon>Helotiales</taxon>
        <taxon>Dermateaceae</taxon>
        <taxon>Phlyctema</taxon>
    </lineage>
</organism>
<evidence type="ECO:0000256" key="9">
    <source>
        <dbReference type="ARBA" id="ARBA00023157"/>
    </source>
</evidence>
<keyword evidence="6" id="KW-0964">Secreted</keyword>
<keyword evidence="10" id="KW-0325">Glycoprotein</keyword>
<evidence type="ECO:0000256" key="7">
    <source>
        <dbReference type="ARBA" id="ARBA00022729"/>
    </source>
</evidence>
<evidence type="ECO:0000256" key="5">
    <source>
        <dbReference type="ARBA" id="ARBA00012755"/>
    </source>
</evidence>
<keyword evidence="7 13" id="KW-0732">Signal</keyword>
<reference evidence="15 16" key="1">
    <citation type="submission" date="2024-06" db="EMBL/GenBank/DDBJ databases">
        <title>Complete genome of Phlyctema vagabunda strain 19-DSS-EL-015.</title>
        <authorList>
            <person name="Fiorenzani C."/>
        </authorList>
    </citation>
    <scope>NUCLEOTIDE SEQUENCE [LARGE SCALE GENOMIC DNA]</scope>
    <source>
        <strain evidence="15 16">19-DSS-EL-015</strain>
    </source>
</reference>
<dbReference type="Pfam" id="PF16499">
    <property type="entry name" value="Melibiase_2"/>
    <property type="match status" value="1"/>
</dbReference>
<keyword evidence="9 12" id="KW-1015">Disulfide bond</keyword>
<feature type="domain" description="Alpha galactosidase C-terminal" evidence="14">
    <location>
        <begin position="352"/>
        <end position="421"/>
    </location>
</feature>
<comment type="function">
    <text evidence="2">Hydrolyzes a variety of simple alpha-D-galactoside as well as more complex molecules such as oligosaccharides and polysaccharides.</text>
</comment>
<evidence type="ECO:0000256" key="4">
    <source>
        <dbReference type="ARBA" id="ARBA00009743"/>
    </source>
</evidence>
<dbReference type="PROSITE" id="PS00512">
    <property type="entry name" value="ALPHA_GALACTOSIDASE"/>
    <property type="match status" value="1"/>
</dbReference>
<evidence type="ECO:0000256" key="8">
    <source>
        <dbReference type="ARBA" id="ARBA00022801"/>
    </source>
</evidence>
<dbReference type="InterPro" id="IPR013785">
    <property type="entry name" value="Aldolase_TIM"/>
</dbReference>
<evidence type="ECO:0000313" key="16">
    <source>
        <dbReference type="Proteomes" id="UP001629113"/>
    </source>
</evidence>
<dbReference type="GO" id="GO:0016787">
    <property type="term" value="F:hydrolase activity"/>
    <property type="evidence" value="ECO:0007669"/>
    <property type="project" value="UniProtKB-KW"/>
</dbReference>
<evidence type="ECO:0000256" key="6">
    <source>
        <dbReference type="ARBA" id="ARBA00022525"/>
    </source>
</evidence>
<evidence type="ECO:0000256" key="2">
    <source>
        <dbReference type="ARBA" id="ARBA00003969"/>
    </source>
</evidence>
<dbReference type="InterPro" id="IPR013780">
    <property type="entry name" value="Glyco_hydro_b"/>
</dbReference>
<keyword evidence="8 12" id="KW-0378">Hydrolase</keyword>
<name>A0ABR4PQV6_9HELO</name>
<dbReference type="InterPro" id="IPR000111">
    <property type="entry name" value="Glyco_hydro_27/36_CS"/>
</dbReference>
<dbReference type="PANTHER" id="PTHR11452">
    <property type="entry name" value="ALPHA-GALACTOSIDASE/ALPHA-N-ACETYLGALACTOSAMINIDASE"/>
    <property type="match status" value="1"/>
</dbReference>
<keyword evidence="11 12" id="KW-0326">Glycosidase</keyword>
<accession>A0ABR4PQV6</accession>
<dbReference type="Pfam" id="PF17801">
    <property type="entry name" value="Melibiase_C"/>
    <property type="match status" value="1"/>
</dbReference>
<evidence type="ECO:0000259" key="14">
    <source>
        <dbReference type="Pfam" id="PF17801"/>
    </source>
</evidence>
<evidence type="ECO:0000256" key="12">
    <source>
        <dbReference type="RuleBase" id="RU361168"/>
    </source>
</evidence>
<gene>
    <name evidence="15" type="ORF">PVAG01_02535</name>
</gene>
<dbReference type="PRINTS" id="PR00740">
    <property type="entry name" value="GLHYDRLASE27"/>
</dbReference>
<dbReference type="InterPro" id="IPR017853">
    <property type="entry name" value="GH"/>
</dbReference>
<dbReference type="SUPFAM" id="SSF51445">
    <property type="entry name" value="(Trans)glycosidases"/>
    <property type="match status" value="1"/>
</dbReference>
<evidence type="ECO:0000256" key="13">
    <source>
        <dbReference type="SAM" id="SignalP"/>
    </source>
</evidence>
<dbReference type="EMBL" id="JBFCZG010000002">
    <property type="protein sequence ID" value="KAL3425744.1"/>
    <property type="molecule type" value="Genomic_DNA"/>
</dbReference>
<feature type="signal peptide" evidence="13">
    <location>
        <begin position="1"/>
        <end position="31"/>
    </location>
</feature>
<dbReference type="InterPro" id="IPR006215">
    <property type="entry name" value="Glyco_hydro_melibiase"/>
</dbReference>
<feature type="chain" id="PRO_5047290601" description="Alpha-galactosidase" evidence="13">
    <location>
        <begin position="32"/>
        <end position="510"/>
    </location>
</feature>
<dbReference type="PRINTS" id="PR00748">
    <property type="entry name" value="MELIBIASE"/>
</dbReference>
<comment type="caution">
    <text evidence="15">The sequence shown here is derived from an EMBL/GenBank/DDBJ whole genome shotgun (WGS) entry which is preliminary data.</text>
</comment>
<keyword evidence="16" id="KW-1185">Reference proteome</keyword>
<dbReference type="Proteomes" id="UP001629113">
    <property type="component" value="Unassembled WGS sequence"/>
</dbReference>
<dbReference type="SUPFAM" id="SSF51011">
    <property type="entry name" value="Glycosyl hydrolase domain"/>
    <property type="match status" value="1"/>
</dbReference>
<protein>
    <recommendedName>
        <fullName evidence="5 12">Alpha-galactosidase</fullName>
        <ecNumber evidence="5 12">3.2.1.22</ecNumber>
    </recommendedName>
    <alternativeName>
        <fullName evidence="12">Melibiase</fullName>
    </alternativeName>
</protein>